<dbReference type="InterPro" id="IPR037027">
    <property type="entry name" value="YqgF/RNaseH-like_dom_sf"/>
</dbReference>
<dbReference type="HAMAP" id="MF_00651">
    <property type="entry name" value="Nuclease_YqgF"/>
    <property type="match status" value="1"/>
</dbReference>
<keyword evidence="3 5" id="KW-0540">Nuclease</keyword>
<dbReference type="NCBIfam" id="TIGR00250">
    <property type="entry name" value="RNAse_H_YqgF"/>
    <property type="match status" value="1"/>
</dbReference>
<dbReference type="InterPro" id="IPR006641">
    <property type="entry name" value="YqgF/RNaseH-like_dom"/>
</dbReference>
<dbReference type="Gene3D" id="3.30.420.140">
    <property type="entry name" value="YqgF/RNase H-like domain"/>
    <property type="match status" value="1"/>
</dbReference>
<evidence type="ECO:0000256" key="5">
    <source>
        <dbReference type="HAMAP-Rule" id="MF_00651"/>
    </source>
</evidence>
<evidence type="ECO:0000313" key="8">
    <source>
        <dbReference type="Proteomes" id="UP000184474"/>
    </source>
</evidence>
<dbReference type="CDD" id="cd16964">
    <property type="entry name" value="YqgF"/>
    <property type="match status" value="1"/>
</dbReference>
<keyword evidence="1 5" id="KW-0963">Cytoplasm</keyword>
<dbReference type="Proteomes" id="UP000184474">
    <property type="component" value="Unassembled WGS sequence"/>
</dbReference>
<sequence length="137" mass="15425">MGRVLAIDYGKKRTGLAVTDPLQIIASPLDTVPTYQALDYLVKYHETEGIETIVIGMPKDLMNKDTDSTASVRHFITLLQKKFPTHQIHTVDERFTSKMAKKAMLDGGMKKSDRRKKENVDKLSATIILQSFLESSI</sequence>
<organism evidence="7 8">
    <name type="scientific">Reichenbachiella agariperforans</name>
    <dbReference type="NCBI Taxonomy" id="156994"/>
    <lineage>
        <taxon>Bacteria</taxon>
        <taxon>Pseudomonadati</taxon>
        <taxon>Bacteroidota</taxon>
        <taxon>Cytophagia</taxon>
        <taxon>Cytophagales</taxon>
        <taxon>Reichenbachiellaceae</taxon>
        <taxon>Reichenbachiella</taxon>
    </lineage>
</organism>
<protein>
    <recommendedName>
        <fullName evidence="5">Putative pre-16S rRNA nuclease</fullName>
        <ecNumber evidence="5">3.1.-.-</ecNumber>
    </recommendedName>
</protein>
<dbReference type="EMBL" id="FRAA01000006">
    <property type="protein sequence ID" value="SHK59825.1"/>
    <property type="molecule type" value="Genomic_DNA"/>
</dbReference>
<comment type="function">
    <text evidence="5">Could be a nuclease involved in processing of the 5'-end of pre-16S rRNA.</text>
</comment>
<dbReference type="PANTHER" id="PTHR33317">
    <property type="entry name" value="POLYNUCLEOTIDYL TRANSFERASE, RIBONUCLEASE H-LIKE SUPERFAMILY PROTEIN"/>
    <property type="match status" value="1"/>
</dbReference>
<dbReference type="InterPro" id="IPR012337">
    <property type="entry name" value="RNaseH-like_sf"/>
</dbReference>
<dbReference type="SMART" id="SM00732">
    <property type="entry name" value="YqgFc"/>
    <property type="match status" value="1"/>
</dbReference>
<comment type="similarity">
    <text evidence="5">Belongs to the YqgF HJR family.</text>
</comment>
<dbReference type="AlphaFoldDB" id="A0A1M6TS40"/>
<gene>
    <name evidence="7" type="ORF">SAMN04488028_106162</name>
</gene>
<dbReference type="EC" id="3.1.-.-" evidence="5"/>
<dbReference type="InterPro" id="IPR005227">
    <property type="entry name" value="YqgF"/>
</dbReference>
<evidence type="ECO:0000256" key="4">
    <source>
        <dbReference type="ARBA" id="ARBA00022801"/>
    </source>
</evidence>
<keyword evidence="4 5" id="KW-0378">Hydrolase</keyword>
<dbReference type="PANTHER" id="PTHR33317:SF4">
    <property type="entry name" value="POLYNUCLEOTIDYL TRANSFERASE, RIBONUCLEASE H-LIKE SUPERFAMILY PROTEIN"/>
    <property type="match status" value="1"/>
</dbReference>
<comment type="subcellular location">
    <subcellularLocation>
        <location evidence="5">Cytoplasm</location>
    </subcellularLocation>
</comment>
<name>A0A1M6TS40_REIAG</name>
<dbReference type="GO" id="GO:0016788">
    <property type="term" value="F:hydrolase activity, acting on ester bonds"/>
    <property type="evidence" value="ECO:0007669"/>
    <property type="project" value="UniProtKB-UniRule"/>
</dbReference>
<keyword evidence="2 5" id="KW-0690">Ribosome biogenesis</keyword>
<evidence type="ECO:0000256" key="3">
    <source>
        <dbReference type="ARBA" id="ARBA00022722"/>
    </source>
</evidence>
<evidence type="ECO:0000256" key="1">
    <source>
        <dbReference type="ARBA" id="ARBA00022490"/>
    </source>
</evidence>
<dbReference type="SUPFAM" id="SSF53098">
    <property type="entry name" value="Ribonuclease H-like"/>
    <property type="match status" value="1"/>
</dbReference>
<dbReference type="GO" id="GO:0004518">
    <property type="term" value="F:nuclease activity"/>
    <property type="evidence" value="ECO:0007669"/>
    <property type="project" value="UniProtKB-KW"/>
</dbReference>
<dbReference type="STRING" id="156994.SAMN04488028_106162"/>
<evidence type="ECO:0000259" key="6">
    <source>
        <dbReference type="SMART" id="SM00732"/>
    </source>
</evidence>
<keyword evidence="8" id="KW-1185">Reference proteome</keyword>
<accession>A0A1M6TS40</accession>
<dbReference type="GO" id="GO:0005829">
    <property type="term" value="C:cytosol"/>
    <property type="evidence" value="ECO:0007669"/>
    <property type="project" value="TreeGrafter"/>
</dbReference>
<evidence type="ECO:0000313" key="7">
    <source>
        <dbReference type="EMBL" id="SHK59825.1"/>
    </source>
</evidence>
<dbReference type="Pfam" id="PF03652">
    <property type="entry name" value="RuvX"/>
    <property type="match status" value="1"/>
</dbReference>
<dbReference type="GO" id="GO:0000967">
    <property type="term" value="P:rRNA 5'-end processing"/>
    <property type="evidence" value="ECO:0007669"/>
    <property type="project" value="UniProtKB-UniRule"/>
</dbReference>
<proteinExistence type="inferred from homology"/>
<dbReference type="RefSeq" id="WP_073123910.1">
    <property type="nucleotide sequence ID" value="NZ_FRAA01000006.1"/>
</dbReference>
<reference evidence="8" key="1">
    <citation type="submission" date="2016-11" db="EMBL/GenBank/DDBJ databases">
        <authorList>
            <person name="Varghese N."/>
            <person name="Submissions S."/>
        </authorList>
    </citation>
    <scope>NUCLEOTIDE SEQUENCE [LARGE SCALE GENOMIC DNA]</scope>
    <source>
        <strain evidence="8">DSM 26134</strain>
    </source>
</reference>
<feature type="domain" description="YqgF/RNase H-like" evidence="6">
    <location>
        <begin position="2"/>
        <end position="100"/>
    </location>
</feature>
<evidence type="ECO:0000256" key="2">
    <source>
        <dbReference type="ARBA" id="ARBA00022517"/>
    </source>
</evidence>